<evidence type="ECO:0000313" key="3">
    <source>
        <dbReference type="Proteomes" id="UP000502118"/>
    </source>
</evidence>
<dbReference type="RefSeq" id="WP_171113190.1">
    <property type="nucleotide sequence ID" value="NZ_CP053097.1"/>
</dbReference>
<proteinExistence type="predicted"/>
<dbReference type="Proteomes" id="UP000502118">
    <property type="component" value="Chromosome"/>
</dbReference>
<accession>A0A6M4JDF1</accession>
<keyword evidence="3" id="KW-1185">Reference proteome</keyword>
<gene>
    <name evidence="2" type="ORF">HLA92_02440</name>
</gene>
<organism evidence="2 3">
    <name type="scientific">Mycoplasma miroungirhinis</name>
    <dbReference type="NCBI Taxonomy" id="754516"/>
    <lineage>
        <taxon>Bacteria</taxon>
        <taxon>Bacillati</taxon>
        <taxon>Mycoplasmatota</taxon>
        <taxon>Mollicutes</taxon>
        <taxon>Mycoplasmataceae</taxon>
        <taxon>Mycoplasma</taxon>
    </lineage>
</organism>
<feature type="region of interest" description="Disordered" evidence="1">
    <location>
        <begin position="1"/>
        <end position="20"/>
    </location>
</feature>
<dbReference type="AlphaFoldDB" id="A0A6M4JDF1"/>
<feature type="compositionally biased region" description="Basic and acidic residues" evidence="1">
    <location>
        <begin position="1"/>
        <end position="14"/>
    </location>
</feature>
<name>A0A6M4JDF1_9MOLU</name>
<protein>
    <submittedName>
        <fullName evidence="2">Uncharacterized protein</fullName>
    </submittedName>
</protein>
<evidence type="ECO:0000256" key="1">
    <source>
        <dbReference type="SAM" id="MobiDB-lite"/>
    </source>
</evidence>
<sequence>MLDSKDVQDNKNSEEENAPAVVGTLTVSNELLDFSFCNKSNKTECKIDTKNKDECACGDLTPRQRAILERKQKEEAKKANGGK</sequence>
<reference evidence="2 3" key="1">
    <citation type="submission" date="2020-05" db="EMBL/GenBank/DDBJ databases">
        <title>Novel Mycoplasma species detected in Mirounga angustirostris (northern elephant seal) from the USA.</title>
        <authorList>
            <person name="Volokhov D.V."/>
        </authorList>
    </citation>
    <scope>NUCLEOTIDE SEQUENCE [LARGE SCALE GENOMIC DNA]</scope>
    <source>
        <strain evidence="2 3">Mirounga ES2806-NAS</strain>
    </source>
</reference>
<evidence type="ECO:0000313" key="2">
    <source>
        <dbReference type="EMBL" id="QJR44278.1"/>
    </source>
</evidence>
<dbReference type="EMBL" id="CP053097">
    <property type="protein sequence ID" value="QJR44278.1"/>
    <property type="molecule type" value="Genomic_DNA"/>
</dbReference>
<dbReference type="KEGG" id="mmio:HLA92_02440"/>